<feature type="transmembrane region" description="Helical" evidence="2">
    <location>
        <begin position="219"/>
        <end position="239"/>
    </location>
</feature>
<name>A0A9D1HCD7_9FIRM</name>
<dbReference type="SUPFAM" id="SSF103481">
    <property type="entry name" value="Multidrug resistance efflux transporter EmrE"/>
    <property type="match status" value="2"/>
</dbReference>
<evidence type="ECO:0000256" key="1">
    <source>
        <dbReference type="ARBA" id="ARBA00007362"/>
    </source>
</evidence>
<feature type="transmembrane region" description="Helical" evidence="2">
    <location>
        <begin position="50"/>
        <end position="69"/>
    </location>
</feature>
<dbReference type="InterPro" id="IPR037185">
    <property type="entry name" value="EmrE-like"/>
</dbReference>
<feature type="transmembrane region" description="Helical" evidence="2">
    <location>
        <begin position="134"/>
        <end position="152"/>
    </location>
</feature>
<evidence type="ECO:0000259" key="3">
    <source>
        <dbReference type="Pfam" id="PF00892"/>
    </source>
</evidence>
<feature type="transmembrane region" description="Helical" evidence="2">
    <location>
        <begin position="103"/>
        <end position="125"/>
    </location>
</feature>
<dbReference type="EMBL" id="DVLX01000065">
    <property type="protein sequence ID" value="HIT99640.1"/>
    <property type="molecule type" value="Genomic_DNA"/>
</dbReference>
<protein>
    <submittedName>
        <fullName evidence="4">EamA family transporter</fullName>
    </submittedName>
</protein>
<feature type="transmembrane region" description="Helical" evidence="2">
    <location>
        <begin position="246"/>
        <end position="267"/>
    </location>
</feature>
<dbReference type="PANTHER" id="PTHR22911:SF79">
    <property type="entry name" value="MOBA-LIKE NTP TRANSFERASE DOMAIN-CONTAINING PROTEIN"/>
    <property type="match status" value="1"/>
</dbReference>
<dbReference type="PANTHER" id="PTHR22911">
    <property type="entry name" value="ACYL-MALONYL CONDENSING ENZYME-RELATED"/>
    <property type="match status" value="1"/>
</dbReference>
<proteinExistence type="inferred from homology"/>
<reference evidence="4" key="1">
    <citation type="submission" date="2020-10" db="EMBL/GenBank/DDBJ databases">
        <authorList>
            <person name="Gilroy R."/>
        </authorList>
    </citation>
    <scope>NUCLEOTIDE SEQUENCE</scope>
    <source>
        <strain evidence="4">CHK176-22527</strain>
    </source>
</reference>
<sequence length="302" mass="32416">MTDKISKNSISGNSTNISRRRRSMLMMAVCAVMWSLGGIFIKLISWSPLLIAGSRSLIAAGILGLYMFMTKTPVKFCRYSVGAGIGLSFSCIFFVMANKLTTAANAIVLQYAAPVFILLMTAFIFKQKLKKKEIAVVAVTMAGIVLFFLDQLSPGNVLGNIFGILAGVFLALMFVMVGRGGDDDSIRMSGILFAHCLTTIIGIPAGIPGTASVNGEEILFLLILGVFQLGIPYVLYAIASKDCPPLACSLIGMLEPLFNPVWVAIFIGEMPGIFALAGGVVIICAVTWWCISENRISETDTQ</sequence>
<evidence type="ECO:0000313" key="4">
    <source>
        <dbReference type="EMBL" id="HIT99640.1"/>
    </source>
</evidence>
<evidence type="ECO:0000313" key="5">
    <source>
        <dbReference type="Proteomes" id="UP000824159"/>
    </source>
</evidence>
<feature type="domain" description="EamA" evidence="3">
    <location>
        <begin position="23"/>
        <end position="148"/>
    </location>
</feature>
<dbReference type="GO" id="GO:0016020">
    <property type="term" value="C:membrane"/>
    <property type="evidence" value="ECO:0007669"/>
    <property type="project" value="InterPro"/>
</dbReference>
<dbReference type="Proteomes" id="UP000824159">
    <property type="component" value="Unassembled WGS sequence"/>
</dbReference>
<dbReference type="InterPro" id="IPR000620">
    <property type="entry name" value="EamA_dom"/>
</dbReference>
<reference evidence="4" key="2">
    <citation type="journal article" date="2021" name="PeerJ">
        <title>Extensive microbial diversity within the chicken gut microbiome revealed by metagenomics and culture.</title>
        <authorList>
            <person name="Gilroy R."/>
            <person name="Ravi A."/>
            <person name="Getino M."/>
            <person name="Pursley I."/>
            <person name="Horton D.L."/>
            <person name="Alikhan N.F."/>
            <person name="Baker D."/>
            <person name="Gharbi K."/>
            <person name="Hall N."/>
            <person name="Watson M."/>
            <person name="Adriaenssens E.M."/>
            <person name="Foster-Nyarko E."/>
            <person name="Jarju S."/>
            <person name="Secka A."/>
            <person name="Antonio M."/>
            <person name="Oren A."/>
            <person name="Chaudhuri R.R."/>
            <person name="La Ragione R."/>
            <person name="Hildebrand F."/>
            <person name="Pallen M.J."/>
        </authorList>
    </citation>
    <scope>NUCLEOTIDE SEQUENCE</scope>
    <source>
        <strain evidence="4">CHK176-22527</strain>
    </source>
</reference>
<feature type="transmembrane region" description="Helical" evidence="2">
    <location>
        <begin position="273"/>
        <end position="291"/>
    </location>
</feature>
<comment type="similarity">
    <text evidence="1">Belongs to the EamA transporter family.</text>
</comment>
<feature type="transmembrane region" description="Helical" evidence="2">
    <location>
        <begin position="24"/>
        <end position="44"/>
    </location>
</feature>
<feature type="transmembrane region" description="Helical" evidence="2">
    <location>
        <begin position="190"/>
        <end position="207"/>
    </location>
</feature>
<keyword evidence="2" id="KW-0472">Membrane</keyword>
<dbReference type="AlphaFoldDB" id="A0A9D1HCD7"/>
<accession>A0A9D1HCD7</accession>
<feature type="domain" description="EamA" evidence="3">
    <location>
        <begin position="158"/>
        <end position="287"/>
    </location>
</feature>
<gene>
    <name evidence="4" type="ORF">IAD12_05245</name>
</gene>
<comment type="caution">
    <text evidence="4">The sequence shown here is derived from an EMBL/GenBank/DDBJ whole genome shotgun (WGS) entry which is preliminary data.</text>
</comment>
<evidence type="ECO:0000256" key="2">
    <source>
        <dbReference type="SAM" id="Phobius"/>
    </source>
</evidence>
<feature type="transmembrane region" description="Helical" evidence="2">
    <location>
        <begin position="158"/>
        <end position="178"/>
    </location>
</feature>
<keyword evidence="2" id="KW-0812">Transmembrane</keyword>
<feature type="transmembrane region" description="Helical" evidence="2">
    <location>
        <begin position="76"/>
        <end position="97"/>
    </location>
</feature>
<keyword evidence="2" id="KW-1133">Transmembrane helix</keyword>
<organism evidence="4 5">
    <name type="scientific">Candidatus Allocopromorpha excrementavium</name>
    <dbReference type="NCBI Taxonomy" id="2840741"/>
    <lineage>
        <taxon>Bacteria</taxon>
        <taxon>Bacillati</taxon>
        <taxon>Bacillota</taxon>
        <taxon>Clostridia</taxon>
        <taxon>Eubacteriales</taxon>
        <taxon>Eubacteriaceae</taxon>
        <taxon>Eubacteriaceae incertae sedis</taxon>
        <taxon>Candidatus Allocopromorpha</taxon>
    </lineage>
</organism>
<dbReference type="Pfam" id="PF00892">
    <property type="entry name" value="EamA"/>
    <property type="match status" value="2"/>
</dbReference>